<dbReference type="Pfam" id="PF08241">
    <property type="entry name" value="Methyltransf_11"/>
    <property type="match status" value="1"/>
</dbReference>
<dbReference type="GO" id="GO:0008168">
    <property type="term" value="F:methyltransferase activity"/>
    <property type="evidence" value="ECO:0007669"/>
    <property type="project" value="UniProtKB-KW"/>
</dbReference>
<dbReference type="EMBL" id="JAIRAU010000015">
    <property type="protein sequence ID" value="MBZ5710343.1"/>
    <property type="molecule type" value="Genomic_DNA"/>
</dbReference>
<protein>
    <submittedName>
        <fullName evidence="2">Methyltransferase domain-containing protein</fullName>
    </submittedName>
</protein>
<keyword evidence="2" id="KW-0808">Transferase</keyword>
<name>A0ABS7TQ42_9BACT</name>
<dbReference type="Gene3D" id="3.40.50.150">
    <property type="entry name" value="Vaccinia Virus protein VP39"/>
    <property type="match status" value="1"/>
</dbReference>
<dbReference type="GO" id="GO:0032259">
    <property type="term" value="P:methylation"/>
    <property type="evidence" value="ECO:0007669"/>
    <property type="project" value="UniProtKB-KW"/>
</dbReference>
<dbReference type="InterPro" id="IPR029063">
    <property type="entry name" value="SAM-dependent_MTases_sf"/>
</dbReference>
<dbReference type="RefSeq" id="WP_224192111.1">
    <property type="nucleotide sequence ID" value="NZ_JAIRAU010000015.1"/>
</dbReference>
<dbReference type="SUPFAM" id="SSF53335">
    <property type="entry name" value="S-adenosyl-L-methionine-dependent methyltransferases"/>
    <property type="match status" value="1"/>
</dbReference>
<dbReference type="InterPro" id="IPR019410">
    <property type="entry name" value="Methyltransf_16"/>
</dbReference>
<feature type="domain" description="Methyltransferase type 11" evidence="1">
    <location>
        <begin position="94"/>
        <end position="190"/>
    </location>
</feature>
<dbReference type="CDD" id="cd02440">
    <property type="entry name" value="AdoMet_MTases"/>
    <property type="match status" value="1"/>
</dbReference>
<keyword evidence="2" id="KW-0489">Methyltransferase</keyword>
<accession>A0ABS7TQ42</accession>
<reference evidence="2" key="1">
    <citation type="submission" date="2021-08" db="EMBL/GenBank/DDBJ databases">
        <authorList>
            <person name="Stevens D.C."/>
        </authorList>
    </citation>
    <scope>NUCLEOTIDE SEQUENCE</scope>
    <source>
        <strain evidence="2">DSM 53165</strain>
    </source>
</reference>
<dbReference type="Proteomes" id="UP001139031">
    <property type="component" value="Unassembled WGS sequence"/>
</dbReference>
<proteinExistence type="predicted"/>
<evidence type="ECO:0000259" key="1">
    <source>
        <dbReference type="Pfam" id="PF08241"/>
    </source>
</evidence>
<dbReference type="PANTHER" id="PTHR14614">
    <property type="entry name" value="HEPATOCELLULAR CARCINOMA-ASSOCIATED ANTIGEN"/>
    <property type="match status" value="1"/>
</dbReference>
<comment type="caution">
    <text evidence="2">The sequence shown here is derived from an EMBL/GenBank/DDBJ whole genome shotgun (WGS) entry which is preliminary data.</text>
</comment>
<dbReference type="InterPro" id="IPR013216">
    <property type="entry name" value="Methyltransf_11"/>
</dbReference>
<keyword evidence="3" id="KW-1185">Reference proteome</keyword>
<gene>
    <name evidence="2" type="ORF">K7C98_13855</name>
</gene>
<organism evidence="2 3">
    <name type="scientific">Nannocystis pusilla</name>
    <dbReference type="NCBI Taxonomy" id="889268"/>
    <lineage>
        <taxon>Bacteria</taxon>
        <taxon>Pseudomonadati</taxon>
        <taxon>Myxococcota</taxon>
        <taxon>Polyangia</taxon>
        <taxon>Nannocystales</taxon>
        <taxon>Nannocystaceae</taxon>
        <taxon>Nannocystis</taxon>
    </lineage>
</organism>
<evidence type="ECO:0000313" key="3">
    <source>
        <dbReference type="Proteomes" id="UP001139031"/>
    </source>
</evidence>
<evidence type="ECO:0000313" key="2">
    <source>
        <dbReference type="EMBL" id="MBZ5710343.1"/>
    </source>
</evidence>
<sequence length="256" mass="26838">MNQRPSSPVLTGSRFAYPLRRVRELCGGVVVELDVVASLDAAIDALCDEVGRSIDDAEALRLVPYFGTLWPAGRALAAHVGERPALVRGRRVIEVGCGLGLPALVAARLGAHVLACDAHPDVLALLRRNAALNDVVIAYHPGDVADPDALVAALGTADLVLASDVAYEAGLAARIAPALARLCRPGGRILLADPGRPLFQATVNALEALGYRSEVEIRRARRGDDSATTGAAATDSEQEVFVVSFEDRAVEPGSPQ</sequence>